<sequence length="375" mass="42007">MADPRFVVPYRDPYDTPLSPSIFNLTNPTISDLSNIVNNNYNGLLPLPQQIEYGHGNEVQGVNHPLLDPMMSTYYFPNGGNDSSNNNNNFESQVNNVGPSQPPNWNFFGSQNFSNMEVMPLPCWPESPAPFSCSCCQVLREIIHTNGFTFNKLEIHGRLGIMCHAIHHQNINGNINGASSSNPQFQMIDFNMKNIQEIKNFLVQYCLGQNTSGYVMVQDPLSPYYEALCIGLDWAEDLNDYIDMNPNGSGGPSDEMEQEVDNGRARRPSLSEQKERIAKMKLSDVSDYFHLPIEEAAKKLNVCSSVVKGVCRREGVKRWPQRKITSIVKQITVLKRTLNSADASTRARTEAEINKLEEEMKGLCGGISPTAINYS</sequence>
<dbReference type="InterPro" id="IPR044607">
    <property type="entry name" value="RKD-like"/>
</dbReference>
<accession>A0A6A5NKR1</accession>
<comment type="caution">
    <text evidence="9">The sequence shown here is derived from an EMBL/GenBank/DDBJ whole genome shotgun (WGS) entry which is preliminary data.</text>
</comment>
<keyword evidence="5" id="KW-0804">Transcription</keyword>
<comment type="function">
    <text evidence="1">Putative transcription factor.</text>
</comment>
<keyword evidence="6" id="KW-0539">Nucleus</keyword>
<dbReference type="EMBL" id="WOCE01000019">
    <property type="protein sequence ID" value="KAE9592761.1"/>
    <property type="molecule type" value="Genomic_DNA"/>
</dbReference>
<evidence type="ECO:0000313" key="10">
    <source>
        <dbReference type="Proteomes" id="UP000447434"/>
    </source>
</evidence>
<dbReference type="PANTHER" id="PTHR46373:SF5">
    <property type="entry name" value="RWP-RK DOMAIN PROTEIN"/>
    <property type="match status" value="1"/>
</dbReference>
<evidence type="ECO:0000313" key="9">
    <source>
        <dbReference type="EMBL" id="KAE9592761.1"/>
    </source>
</evidence>
<evidence type="ECO:0000256" key="8">
    <source>
        <dbReference type="SAM" id="MobiDB-lite"/>
    </source>
</evidence>
<name>A0A6A5NKR1_LUPAL</name>
<dbReference type="PROSITE" id="PS51519">
    <property type="entry name" value="RWP_RK"/>
    <property type="match status" value="1"/>
</dbReference>
<organism evidence="9 10">
    <name type="scientific">Lupinus albus</name>
    <name type="common">White lupine</name>
    <name type="synonym">Lupinus termis</name>
    <dbReference type="NCBI Taxonomy" id="3870"/>
    <lineage>
        <taxon>Eukaryota</taxon>
        <taxon>Viridiplantae</taxon>
        <taxon>Streptophyta</taxon>
        <taxon>Embryophyta</taxon>
        <taxon>Tracheophyta</taxon>
        <taxon>Spermatophyta</taxon>
        <taxon>Magnoliopsida</taxon>
        <taxon>eudicotyledons</taxon>
        <taxon>Gunneridae</taxon>
        <taxon>Pentapetalae</taxon>
        <taxon>rosids</taxon>
        <taxon>fabids</taxon>
        <taxon>Fabales</taxon>
        <taxon>Fabaceae</taxon>
        <taxon>Papilionoideae</taxon>
        <taxon>50 kb inversion clade</taxon>
        <taxon>genistoids sensu lato</taxon>
        <taxon>core genistoids</taxon>
        <taxon>Genisteae</taxon>
        <taxon>Lupinus</taxon>
    </lineage>
</organism>
<gene>
    <name evidence="9" type="ORF">Lalb_Chr19g0132651</name>
</gene>
<evidence type="ECO:0000256" key="4">
    <source>
        <dbReference type="ARBA" id="ARBA00023125"/>
    </source>
</evidence>
<keyword evidence="4" id="KW-0238">DNA-binding</keyword>
<evidence type="ECO:0000256" key="3">
    <source>
        <dbReference type="ARBA" id="ARBA00023054"/>
    </source>
</evidence>
<dbReference type="GO" id="GO:0003700">
    <property type="term" value="F:DNA-binding transcription factor activity"/>
    <property type="evidence" value="ECO:0007669"/>
    <property type="project" value="InterPro"/>
</dbReference>
<feature type="region of interest" description="Disordered" evidence="8">
    <location>
        <begin position="245"/>
        <end position="273"/>
    </location>
</feature>
<dbReference type="GO" id="GO:0003677">
    <property type="term" value="F:DNA binding"/>
    <property type="evidence" value="ECO:0007669"/>
    <property type="project" value="UniProtKB-KW"/>
</dbReference>
<dbReference type="OrthoDB" id="6270329at2759"/>
<dbReference type="InterPro" id="IPR003035">
    <property type="entry name" value="RWP-RK_dom"/>
</dbReference>
<proteinExistence type="predicted"/>
<reference evidence="10" key="1">
    <citation type="journal article" date="2020" name="Nat. Commun.">
        <title>Genome sequence of the cluster root forming white lupin.</title>
        <authorList>
            <person name="Hufnagel B."/>
            <person name="Marques A."/>
            <person name="Soriano A."/>
            <person name="Marques L."/>
            <person name="Divol F."/>
            <person name="Doumas P."/>
            <person name="Sallet E."/>
            <person name="Mancinotti D."/>
            <person name="Carrere S."/>
            <person name="Marande W."/>
            <person name="Arribat S."/>
            <person name="Keller J."/>
            <person name="Huneau C."/>
            <person name="Blein T."/>
            <person name="Aime D."/>
            <person name="Laguerre M."/>
            <person name="Taylor J."/>
            <person name="Schubert V."/>
            <person name="Nelson M."/>
            <person name="Geu-Flores F."/>
            <person name="Crespi M."/>
            <person name="Gallardo-Guerrero K."/>
            <person name="Delaux P.-M."/>
            <person name="Salse J."/>
            <person name="Berges H."/>
            <person name="Guyot R."/>
            <person name="Gouzy J."/>
            <person name="Peret B."/>
        </authorList>
    </citation>
    <scope>NUCLEOTIDE SEQUENCE [LARGE SCALE GENOMIC DNA]</scope>
    <source>
        <strain evidence="10">cv. Amiga</strain>
    </source>
</reference>
<dbReference type="PANTHER" id="PTHR46373">
    <property type="entry name" value="PROTEIN RKD4"/>
    <property type="match status" value="1"/>
</dbReference>
<dbReference type="Pfam" id="PF02042">
    <property type="entry name" value="RWP-RK"/>
    <property type="match status" value="1"/>
</dbReference>
<keyword evidence="2" id="KW-0805">Transcription regulation</keyword>
<protein>
    <submittedName>
        <fullName evidence="9">Putative transcription factor Nin-like family</fullName>
    </submittedName>
</protein>
<keyword evidence="10" id="KW-1185">Reference proteome</keyword>
<evidence type="ECO:0000256" key="1">
    <source>
        <dbReference type="ARBA" id="ARBA00004049"/>
    </source>
</evidence>
<keyword evidence="3 7" id="KW-0175">Coiled coil</keyword>
<dbReference type="Proteomes" id="UP000447434">
    <property type="component" value="Chromosome 19"/>
</dbReference>
<evidence type="ECO:0000256" key="2">
    <source>
        <dbReference type="ARBA" id="ARBA00023015"/>
    </source>
</evidence>
<feature type="coiled-coil region" evidence="7">
    <location>
        <begin position="339"/>
        <end position="366"/>
    </location>
</feature>
<evidence type="ECO:0000256" key="5">
    <source>
        <dbReference type="ARBA" id="ARBA00023163"/>
    </source>
</evidence>
<evidence type="ECO:0000256" key="6">
    <source>
        <dbReference type="ARBA" id="ARBA00023242"/>
    </source>
</evidence>
<feature type="compositionally biased region" description="Low complexity" evidence="8">
    <location>
        <begin position="78"/>
        <end position="96"/>
    </location>
</feature>
<feature type="region of interest" description="Disordered" evidence="8">
    <location>
        <begin position="77"/>
        <end position="96"/>
    </location>
</feature>
<evidence type="ECO:0000256" key="7">
    <source>
        <dbReference type="SAM" id="Coils"/>
    </source>
</evidence>
<dbReference type="AlphaFoldDB" id="A0A6A5NKR1"/>